<protein>
    <submittedName>
        <fullName evidence="2">Uncharacterized protein</fullName>
    </submittedName>
</protein>
<reference evidence="3" key="2">
    <citation type="submission" date="2015-01" db="EMBL/GenBank/DDBJ databases">
        <title>Evolutionary Origins and Diversification of the Mycorrhizal Mutualists.</title>
        <authorList>
            <consortium name="DOE Joint Genome Institute"/>
            <consortium name="Mycorrhizal Genomics Consortium"/>
            <person name="Kohler A."/>
            <person name="Kuo A."/>
            <person name="Nagy L.G."/>
            <person name="Floudas D."/>
            <person name="Copeland A."/>
            <person name="Barry K.W."/>
            <person name="Cichocki N."/>
            <person name="Veneault-Fourrey C."/>
            <person name="LaButti K."/>
            <person name="Lindquist E.A."/>
            <person name="Lipzen A."/>
            <person name="Lundell T."/>
            <person name="Morin E."/>
            <person name="Murat C."/>
            <person name="Riley R."/>
            <person name="Ohm R."/>
            <person name="Sun H."/>
            <person name="Tunlid A."/>
            <person name="Henrissat B."/>
            <person name="Grigoriev I.V."/>
            <person name="Hibbett D.S."/>
            <person name="Martin F."/>
        </authorList>
    </citation>
    <scope>NUCLEOTIDE SEQUENCE [LARGE SCALE GENOMIC DNA]</scope>
    <source>
        <strain evidence="3">MUT 4182</strain>
    </source>
</reference>
<feature type="region of interest" description="Disordered" evidence="1">
    <location>
        <begin position="40"/>
        <end position="59"/>
    </location>
</feature>
<name>A0A0C3QZG6_9AGAM</name>
<sequence length="59" mass="6998">MMSSPGILVRSLSGCTNDKVRLEMELYLMRQIGNDRYESGCNSFKQREHNRRMKRMDDL</sequence>
<dbReference type="HOGENOM" id="CLU_2962578_0_0_1"/>
<evidence type="ECO:0000313" key="2">
    <source>
        <dbReference type="EMBL" id="KIO34824.1"/>
    </source>
</evidence>
<reference evidence="2 3" key="1">
    <citation type="submission" date="2014-04" db="EMBL/GenBank/DDBJ databases">
        <authorList>
            <consortium name="DOE Joint Genome Institute"/>
            <person name="Kuo A."/>
            <person name="Girlanda M."/>
            <person name="Perotto S."/>
            <person name="Kohler A."/>
            <person name="Nagy L.G."/>
            <person name="Floudas D."/>
            <person name="Copeland A."/>
            <person name="Barry K.W."/>
            <person name="Cichocki N."/>
            <person name="Veneault-Fourrey C."/>
            <person name="LaButti K."/>
            <person name="Lindquist E.A."/>
            <person name="Lipzen A."/>
            <person name="Lundell T."/>
            <person name="Morin E."/>
            <person name="Murat C."/>
            <person name="Sun H."/>
            <person name="Tunlid A."/>
            <person name="Henrissat B."/>
            <person name="Grigoriev I.V."/>
            <person name="Hibbett D.S."/>
            <person name="Martin F."/>
            <person name="Nordberg H.P."/>
            <person name="Cantor M.N."/>
            <person name="Hua S.X."/>
        </authorList>
    </citation>
    <scope>NUCLEOTIDE SEQUENCE [LARGE SCALE GENOMIC DNA]</scope>
    <source>
        <strain evidence="2 3">MUT 4182</strain>
    </source>
</reference>
<organism evidence="2 3">
    <name type="scientific">Tulasnella calospora MUT 4182</name>
    <dbReference type="NCBI Taxonomy" id="1051891"/>
    <lineage>
        <taxon>Eukaryota</taxon>
        <taxon>Fungi</taxon>
        <taxon>Dikarya</taxon>
        <taxon>Basidiomycota</taxon>
        <taxon>Agaricomycotina</taxon>
        <taxon>Agaricomycetes</taxon>
        <taxon>Cantharellales</taxon>
        <taxon>Tulasnellaceae</taxon>
        <taxon>Tulasnella</taxon>
    </lineage>
</organism>
<feature type="compositionally biased region" description="Basic residues" evidence="1">
    <location>
        <begin position="48"/>
        <end position="59"/>
    </location>
</feature>
<proteinExistence type="predicted"/>
<evidence type="ECO:0000256" key="1">
    <source>
        <dbReference type="SAM" id="MobiDB-lite"/>
    </source>
</evidence>
<keyword evidence="3" id="KW-1185">Reference proteome</keyword>
<dbReference type="EMBL" id="KN822942">
    <property type="protein sequence ID" value="KIO34824.1"/>
    <property type="molecule type" value="Genomic_DNA"/>
</dbReference>
<evidence type="ECO:0000313" key="3">
    <source>
        <dbReference type="Proteomes" id="UP000054248"/>
    </source>
</evidence>
<accession>A0A0C3QZG6</accession>
<gene>
    <name evidence="2" type="ORF">M407DRAFT_90442</name>
</gene>
<dbReference type="Proteomes" id="UP000054248">
    <property type="component" value="Unassembled WGS sequence"/>
</dbReference>
<dbReference type="AlphaFoldDB" id="A0A0C3QZG6"/>